<evidence type="ECO:0000256" key="1">
    <source>
        <dbReference type="SAM" id="MobiDB-lite"/>
    </source>
</evidence>
<feature type="compositionally biased region" description="Basic and acidic residues" evidence="1">
    <location>
        <begin position="1"/>
        <end position="12"/>
    </location>
</feature>
<dbReference type="Proteomes" id="UP000325440">
    <property type="component" value="Unassembled WGS sequence"/>
</dbReference>
<gene>
    <name evidence="2" type="ORF">CINCED_3A024002</name>
</gene>
<protein>
    <submittedName>
        <fullName evidence="2">Uncharacterized protein</fullName>
    </submittedName>
</protein>
<reference evidence="2 3" key="1">
    <citation type="submission" date="2019-08" db="EMBL/GenBank/DDBJ databases">
        <authorList>
            <person name="Alioto T."/>
            <person name="Alioto T."/>
            <person name="Gomez Garrido J."/>
        </authorList>
    </citation>
    <scope>NUCLEOTIDE SEQUENCE [LARGE SCALE GENOMIC DNA]</scope>
</reference>
<organism evidence="2 3">
    <name type="scientific">Cinara cedri</name>
    <dbReference type="NCBI Taxonomy" id="506608"/>
    <lineage>
        <taxon>Eukaryota</taxon>
        <taxon>Metazoa</taxon>
        <taxon>Ecdysozoa</taxon>
        <taxon>Arthropoda</taxon>
        <taxon>Hexapoda</taxon>
        <taxon>Insecta</taxon>
        <taxon>Pterygota</taxon>
        <taxon>Neoptera</taxon>
        <taxon>Paraneoptera</taxon>
        <taxon>Hemiptera</taxon>
        <taxon>Sternorrhyncha</taxon>
        <taxon>Aphidomorpha</taxon>
        <taxon>Aphidoidea</taxon>
        <taxon>Aphididae</taxon>
        <taxon>Lachninae</taxon>
        <taxon>Cinara</taxon>
    </lineage>
</organism>
<feature type="region of interest" description="Disordered" evidence="1">
    <location>
        <begin position="1"/>
        <end position="21"/>
    </location>
</feature>
<name>A0A5E4MU29_9HEMI</name>
<dbReference type="EMBL" id="CABPRJ010001038">
    <property type="protein sequence ID" value="VVC35017.1"/>
    <property type="molecule type" value="Genomic_DNA"/>
</dbReference>
<evidence type="ECO:0000313" key="2">
    <source>
        <dbReference type="EMBL" id="VVC35017.1"/>
    </source>
</evidence>
<proteinExistence type="predicted"/>
<dbReference type="AlphaFoldDB" id="A0A5E4MU29"/>
<accession>A0A5E4MU29</accession>
<keyword evidence="3" id="KW-1185">Reference proteome</keyword>
<sequence>MVEILDKEDGPKKQRVGVKASSAGNCHMKYEKEAIRQERNQELATKRLQLKL</sequence>
<evidence type="ECO:0000313" key="3">
    <source>
        <dbReference type="Proteomes" id="UP000325440"/>
    </source>
</evidence>